<evidence type="ECO:0000256" key="1">
    <source>
        <dbReference type="SAM" id="Phobius"/>
    </source>
</evidence>
<organism evidence="2 3">
    <name type="scientific">Glycine soja</name>
    <name type="common">Wild soybean</name>
    <dbReference type="NCBI Taxonomy" id="3848"/>
    <lineage>
        <taxon>Eukaryota</taxon>
        <taxon>Viridiplantae</taxon>
        <taxon>Streptophyta</taxon>
        <taxon>Embryophyta</taxon>
        <taxon>Tracheophyta</taxon>
        <taxon>Spermatophyta</taxon>
        <taxon>Magnoliopsida</taxon>
        <taxon>eudicotyledons</taxon>
        <taxon>Gunneridae</taxon>
        <taxon>Pentapetalae</taxon>
        <taxon>rosids</taxon>
        <taxon>fabids</taxon>
        <taxon>Fabales</taxon>
        <taxon>Fabaceae</taxon>
        <taxon>Papilionoideae</taxon>
        <taxon>50 kb inversion clade</taxon>
        <taxon>NPAAA clade</taxon>
        <taxon>indigoferoid/millettioid clade</taxon>
        <taxon>Phaseoleae</taxon>
        <taxon>Glycine</taxon>
        <taxon>Glycine subgen. Soja</taxon>
    </lineage>
</organism>
<keyword evidence="1" id="KW-0472">Membrane</keyword>
<keyword evidence="1" id="KW-1133">Transmembrane helix</keyword>
<dbReference type="EMBL" id="QZWG01000007">
    <property type="protein sequence ID" value="RZC02445.1"/>
    <property type="molecule type" value="Genomic_DNA"/>
</dbReference>
<accession>A0A445JVA1</accession>
<keyword evidence="2" id="KW-0436">Ligase</keyword>
<feature type="transmembrane region" description="Helical" evidence="1">
    <location>
        <begin position="101"/>
        <end position="125"/>
    </location>
</feature>
<dbReference type="Proteomes" id="UP000289340">
    <property type="component" value="Chromosome 7"/>
</dbReference>
<protein>
    <submittedName>
        <fullName evidence="2">4-coumarate--CoA ligase 2</fullName>
    </submittedName>
</protein>
<comment type="caution">
    <text evidence="2">The sequence shown here is derived from an EMBL/GenBank/DDBJ whole genome shotgun (WGS) entry which is preliminary data.</text>
</comment>
<dbReference type="GO" id="GO:0016874">
    <property type="term" value="F:ligase activity"/>
    <property type="evidence" value="ECO:0007669"/>
    <property type="project" value="UniProtKB-KW"/>
</dbReference>
<evidence type="ECO:0000313" key="2">
    <source>
        <dbReference type="EMBL" id="RZC02445.1"/>
    </source>
</evidence>
<name>A0A445JVA1_GLYSO</name>
<proteinExistence type="predicted"/>
<evidence type="ECO:0000313" key="3">
    <source>
        <dbReference type="Proteomes" id="UP000289340"/>
    </source>
</evidence>
<keyword evidence="1" id="KW-0812">Transmembrane</keyword>
<dbReference type="AlphaFoldDB" id="A0A445JVA1"/>
<keyword evidence="3" id="KW-1185">Reference proteome</keyword>
<sequence>MIIVAPSLDAKEVSTPKTDQNQVCDPQTSHVFKSKLSDIPISNHLPLHAYCFENLSEFADWPCLMSDLSKKPSPMTRCTSFPARSSSDCPTSKSTRNSVEFVFSFLVASMINVVATIAAHLHALWRLGHSGCPEPWV</sequence>
<reference evidence="2 3" key="1">
    <citation type="submission" date="2018-09" db="EMBL/GenBank/DDBJ databases">
        <title>A high-quality reference genome of wild soybean provides a powerful tool to mine soybean genomes.</title>
        <authorList>
            <person name="Xie M."/>
            <person name="Chung C.Y.L."/>
            <person name="Li M.-W."/>
            <person name="Wong F.-L."/>
            <person name="Chan T.-F."/>
            <person name="Lam H.-M."/>
        </authorList>
    </citation>
    <scope>NUCLEOTIDE SEQUENCE [LARGE SCALE GENOMIC DNA]</scope>
    <source>
        <strain evidence="3">cv. W05</strain>
        <tissue evidence="2">Hypocotyl of etiolated seedlings</tissue>
    </source>
</reference>
<gene>
    <name evidence="2" type="ORF">D0Y65_017541</name>
</gene>